<keyword evidence="2" id="KW-1185">Reference proteome</keyword>
<organism evidence="1 2">
    <name type="scientific">Actinopolymorpha rutila</name>
    <dbReference type="NCBI Taxonomy" id="446787"/>
    <lineage>
        <taxon>Bacteria</taxon>
        <taxon>Bacillati</taxon>
        <taxon>Actinomycetota</taxon>
        <taxon>Actinomycetes</taxon>
        <taxon>Propionibacteriales</taxon>
        <taxon>Actinopolymorphaceae</taxon>
        <taxon>Actinopolymorpha</taxon>
    </lineage>
</organism>
<accession>A0A852ZGR9</accession>
<name>A0A852ZGR9_9ACTN</name>
<evidence type="ECO:0000313" key="1">
    <source>
        <dbReference type="EMBL" id="NYH91098.1"/>
    </source>
</evidence>
<dbReference type="AlphaFoldDB" id="A0A852ZGR9"/>
<sequence>MWPSRSSRRHHTHCGHRFGSLLLHQHLCPSFCID</sequence>
<proteinExistence type="predicted"/>
<comment type="caution">
    <text evidence="1">The sequence shown here is derived from an EMBL/GenBank/DDBJ whole genome shotgun (WGS) entry which is preliminary data.</text>
</comment>
<reference evidence="1 2" key="1">
    <citation type="submission" date="2020-07" db="EMBL/GenBank/DDBJ databases">
        <title>Sequencing the genomes of 1000 actinobacteria strains.</title>
        <authorList>
            <person name="Klenk H.-P."/>
        </authorList>
    </citation>
    <scope>NUCLEOTIDE SEQUENCE [LARGE SCALE GENOMIC DNA]</scope>
    <source>
        <strain evidence="1 2">DSM 18448</strain>
    </source>
</reference>
<gene>
    <name evidence="1" type="ORF">F4554_003736</name>
</gene>
<evidence type="ECO:0000313" key="2">
    <source>
        <dbReference type="Proteomes" id="UP000579605"/>
    </source>
</evidence>
<dbReference type="EMBL" id="JACBZH010000001">
    <property type="protein sequence ID" value="NYH91098.1"/>
    <property type="molecule type" value="Genomic_DNA"/>
</dbReference>
<dbReference type="Proteomes" id="UP000579605">
    <property type="component" value="Unassembled WGS sequence"/>
</dbReference>
<protein>
    <submittedName>
        <fullName evidence="1">Uncharacterized protein</fullName>
    </submittedName>
</protein>